<comment type="subcellular location">
    <subcellularLocation>
        <location evidence="2">Cytoplasm</location>
        <location evidence="2">Cytoskeleton</location>
        <location evidence="2">Cilium axoneme</location>
    </subcellularLocation>
    <subcellularLocation>
        <location evidence="1">Membrane</location>
    </subcellularLocation>
</comment>
<protein>
    <recommendedName>
        <fullName evidence="8">Leucine-rich repeat-containing N-terminal plant-type domain-containing protein</fullName>
    </recommendedName>
</protein>
<organism evidence="9 10">
    <name type="scientific">Prototheca wickerhamii</name>
    <dbReference type="NCBI Taxonomy" id="3111"/>
    <lineage>
        <taxon>Eukaryota</taxon>
        <taxon>Viridiplantae</taxon>
        <taxon>Chlorophyta</taxon>
        <taxon>core chlorophytes</taxon>
        <taxon>Trebouxiophyceae</taxon>
        <taxon>Chlorellales</taxon>
        <taxon>Chlorellaceae</taxon>
        <taxon>Prototheca</taxon>
    </lineage>
</organism>
<keyword evidence="7" id="KW-0472">Membrane</keyword>
<evidence type="ECO:0000256" key="6">
    <source>
        <dbReference type="ARBA" id="ARBA00022989"/>
    </source>
</evidence>
<dbReference type="GO" id="GO:0005930">
    <property type="term" value="C:axoneme"/>
    <property type="evidence" value="ECO:0007669"/>
    <property type="project" value="UniProtKB-SubCell"/>
</dbReference>
<dbReference type="Gene3D" id="3.80.10.10">
    <property type="entry name" value="Ribonuclease Inhibitor"/>
    <property type="match status" value="1"/>
</dbReference>
<evidence type="ECO:0000256" key="5">
    <source>
        <dbReference type="ARBA" id="ARBA00022737"/>
    </source>
</evidence>
<dbReference type="GO" id="GO:0016020">
    <property type="term" value="C:membrane"/>
    <property type="evidence" value="ECO:0007669"/>
    <property type="project" value="UniProtKB-SubCell"/>
</dbReference>
<dbReference type="FunFam" id="3.80.10.10:FF:000129">
    <property type="entry name" value="Leucine-rich repeat receptor-like kinase"/>
    <property type="match status" value="1"/>
</dbReference>
<evidence type="ECO:0000313" key="10">
    <source>
        <dbReference type="Proteomes" id="UP001255856"/>
    </source>
</evidence>
<evidence type="ECO:0000259" key="8">
    <source>
        <dbReference type="Pfam" id="PF08263"/>
    </source>
</evidence>
<keyword evidence="6" id="KW-1133">Transmembrane helix</keyword>
<comment type="caution">
    <text evidence="9">The sequence shown here is derived from an EMBL/GenBank/DDBJ whole genome shotgun (WGS) entry which is preliminary data.</text>
</comment>
<evidence type="ECO:0000256" key="2">
    <source>
        <dbReference type="ARBA" id="ARBA00004430"/>
    </source>
</evidence>
<dbReference type="SUPFAM" id="SSF52058">
    <property type="entry name" value="L domain-like"/>
    <property type="match status" value="1"/>
</dbReference>
<dbReference type="EMBL" id="JASFZW010000006">
    <property type="protein sequence ID" value="KAK2077444.1"/>
    <property type="molecule type" value="Genomic_DNA"/>
</dbReference>
<keyword evidence="4" id="KW-0812">Transmembrane</keyword>
<keyword evidence="3" id="KW-0433">Leucine-rich repeat</keyword>
<dbReference type="InterPro" id="IPR013210">
    <property type="entry name" value="LRR_N_plant-typ"/>
</dbReference>
<dbReference type="InterPro" id="IPR032675">
    <property type="entry name" value="LRR_dom_sf"/>
</dbReference>
<sequence>MHQQTSILFEFKRSLRGGVLAGWAGTDPCAWTGVVCDQTNSAVLAIELDGYGLEGQLSPALGGLASLRSVDLRRNALTGPLPAAWAEAPELSAVALGNNRLSGPLPASWARLSAVFAEHNRLTGSVPAAWASPASRLGMVFLQGNPELCDDTQEGTASLTALRYVLGDRLRVSDACAEALPTLKASSLDERGADMQQAMLLEVYAGPDEAAGPSVGPAAGPGSAPGTLVFFLGGVLECL</sequence>
<proteinExistence type="predicted"/>
<accession>A0AAD9MGS3</accession>
<keyword evidence="5" id="KW-0677">Repeat</keyword>
<dbReference type="PANTHER" id="PTHR48010:SF58">
    <property type="entry name" value="RECEPTOR PROTEIN KINASE-LIKE PROTEIN ZAR1"/>
    <property type="match status" value="1"/>
</dbReference>
<name>A0AAD9MGS3_PROWI</name>
<dbReference type="InterPro" id="IPR050994">
    <property type="entry name" value="At_inactive_RLKs"/>
</dbReference>
<dbReference type="PANTHER" id="PTHR48010">
    <property type="entry name" value="OS05G0588300 PROTEIN"/>
    <property type="match status" value="1"/>
</dbReference>
<dbReference type="Proteomes" id="UP001255856">
    <property type="component" value="Unassembled WGS sequence"/>
</dbReference>
<evidence type="ECO:0000256" key="7">
    <source>
        <dbReference type="ARBA" id="ARBA00023136"/>
    </source>
</evidence>
<evidence type="ECO:0000256" key="4">
    <source>
        <dbReference type="ARBA" id="ARBA00022692"/>
    </source>
</evidence>
<keyword evidence="10" id="KW-1185">Reference proteome</keyword>
<evidence type="ECO:0000256" key="3">
    <source>
        <dbReference type="ARBA" id="ARBA00022614"/>
    </source>
</evidence>
<reference evidence="9" key="1">
    <citation type="submission" date="2021-01" db="EMBL/GenBank/DDBJ databases">
        <authorList>
            <person name="Eckstrom K.M.E."/>
        </authorList>
    </citation>
    <scope>NUCLEOTIDE SEQUENCE</scope>
    <source>
        <strain evidence="9">UVCC 0001</strain>
    </source>
</reference>
<evidence type="ECO:0000313" key="9">
    <source>
        <dbReference type="EMBL" id="KAK2077444.1"/>
    </source>
</evidence>
<dbReference type="AlphaFoldDB" id="A0AAD9MGS3"/>
<feature type="domain" description="Leucine-rich repeat-containing N-terminal plant-type" evidence="8">
    <location>
        <begin position="2"/>
        <end position="37"/>
    </location>
</feature>
<dbReference type="Pfam" id="PF08263">
    <property type="entry name" value="LRRNT_2"/>
    <property type="match status" value="1"/>
</dbReference>
<evidence type="ECO:0000256" key="1">
    <source>
        <dbReference type="ARBA" id="ARBA00004370"/>
    </source>
</evidence>
<gene>
    <name evidence="9" type="ORF">QBZ16_004289</name>
</gene>